<dbReference type="PIRSF" id="PIRSF006107">
    <property type="entry name" value="PhpActrans_proteobac"/>
    <property type="match status" value="1"/>
</dbReference>
<dbReference type="SUPFAM" id="SSF53659">
    <property type="entry name" value="Isocitrate/Isopropylmalate dehydrogenase-like"/>
    <property type="match status" value="1"/>
</dbReference>
<dbReference type="EC" id="2.3.1.8" evidence="6 12"/>
<evidence type="ECO:0000256" key="9">
    <source>
        <dbReference type="ARBA" id="ARBA00022679"/>
    </source>
</evidence>
<evidence type="ECO:0000256" key="4">
    <source>
        <dbReference type="ARBA" id="ARBA00009786"/>
    </source>
</evidence>
<comment type="catalytic activity">
    <reaction evidence="12">
        <text>acetyl-CoA + phosphate = acetyl phosphate + CoA</text>
        <dbReference type="Rhea" id="RHEA:19521"/>
        <dbReference type="ChEBI" id="CHEBI:22191"/>
        <dbReference type="ChEBI" id="CHEBI:43474"/>
        <dbReference type="ChEBI" id="CHEBI:57287"/>
        <dbReference type="ChEBI" id="CHEBI:57288"/>
        <dbReference type="EC" id="2.3.1.8"/>
    </reaction>
</comment>
<evidence type="ECO:0000256" key="10">
    <source>
        <dbReference type="ARBA" id="ARBA00023315"/>
    </source>
</evidence>
<dbReference type="Gene3D" id="3.40.1390.20">
    <property type="entry name" value="HprK N-terminal domain-like"/>
    <property type="match status" value="1"/>
</dbReference>
<dbReference type="SUPFAM" id="SSF75138">
    <property type="entry name" value="HprK N-terminal domain-like"/>
    <property type="match status" value="1"/>
</dbReference>
<evidence type="ECO:0000256" key="2">
    <source>
        <dbReference type="ARBA" id="ARBA00004989"/>
    </source>
</evidence>
<dbReference type="NCBIfam" id="NF007233">
    <property type="entry name" value="PRK09653.1"/>
    <property type="match status" value="1"/>
</dbReference>
<dbReference type="AlphaFoldDB" id="A0A2K8U886"/>
<dbReference type="InterPro" id="IPR027417">
    <property type="entry name" value="P-loop_NTPase"/>
</dbReference>
<evidence type="ECO:0000259" key="14">
    <source>
        <dbReference type="Pfam" id="PF07085"/>
    </source>
</evidence>
<reference evidence="15 16" key="1">
    <citation type="submission" date="2017-03" db="EMBL/GenBank/DDBJ databases">
        <title>Complete genome sequence of Candidatus 'Thiodictyon syntrophicum' sp. nov. strain Cad16T, a photolithoautotroph purple sulfur bacterium isolated from an alpine meromictic lake.</title>
        <authorList>
            <person name="Luedin S.M."/>
            <person name="Pothier J.F."/>
            <person name="Danza F."/>
            <person name="Storelli N."/>
            <person name="Wittwer M."/>
            <person name="Tonolla M."/>
        </authorList>
    </citation>
    <scope>NUCLEOTIDE SEQUENCE [LARGE SCALE GENOMIC DNA]</scope>
    <source>
        <strain evidence="15 16">Cad16T</strain>
    </source>
</reference>
<dbReference type="FunFam" id="3.40.50.10750:FF:000001">
    <property type="entry name" value="Phosphate acetyltransferase"/>
    <property type="match status" value="1"/>
</dbReference>
<dbReference type="Pfam" id="PF07085">
    <property type="entry name" value="DRTGG"/>
    <property type="match status" value="1"/>
</dbReference>
<dbReference type="GO" id="GO:0008959">
    <property type="term" value="F:phosphate acetyltransferase activity"/>
    <property type="evidence" value="ECO:0007669"/>
    <property type="project" value="UniProtKB-EC"/>
</dbReference>
<feature type="domain" description="Phosphate acetyl/butaryl transferase" evidence="13">
    <location>
        <begin position="372"/>
        <end position="689"/>
    </location>
</feature>
<sequence length="727" mass="78372">MQSVYIAGASAGSGKAAVILGFMEMLYAVNRRVGFFRPMVATGPLDDNLTSLIRDRYDLPFPPEMLYGCTASVARRLIGGGQYDEFLKLILDKYKRLEDECDLVVVSGTDFRGLVPSLEFDFNADLANNLGCALVVVVRGFGRQPNDAVQALQLAHESMRNRGGDVLACIINGVAPKYLDQVRERARALMSAQESVYVLPEQPTLRMSTVGEIGQALGAQCLHGAGDALNQVVTNYTVADMEVPEFLTNHVKDGCLIITAGDRSDIILASLAAEASSSYPRVAGLLLTGGQHPAPSVLRLLGGLERTKLSLLSVKADTFQASLNVNGIEPTILPGDERKIASALGVFESNVDVDELRGRISVRHSERITPLMFEYQLIRRAKSIPRRIVLPEGGDERVLRAAEILQLRRVADLTLLGNPERLARRCAELGITLDGVRIIDPATSPDRERYARVYYELRKHKGISEQMAHDVLVDVSYFGTLMVYCGDADGMVSGANHTTQHTIRPAFETIRTTPGTKQVSSVFFMCMPDRVLVYGDCAINPNPDAEQLADIAISSAATAAAFGVVPLIAMLSYSTGSSGKGEDVDRVREAVRIVRARRPDLHIDGPMQYDAAVDASVAAAKMPESTVAGHATVFIFPDLNTGNNIYKAVQRSSGAVAIGPILQGLKKPVNDLSRGCTVTDIVNTVAITAIQAQIEAQPGDQPAAGSQAQVEWIGTRRPVKSVAQAAS</sequence>
<keyword evidence="9 12" id="KW-0808">Transferase</keyword>
<dbReference type="SUPFAM" id="SSF52540">
    <property type="entry name" value="P-loop containing nucleoside triphosphate hydrolases"/>
    <property type="match status" value="1"/>
</dbReference>
<dbReference type="NCBIfam" id="NF004167">
    <property type="entry name" value="PRK05632.1"/>
    <property type="match status" value="1"/>
</dbReference>
<dbReference type="Pfam" id="PF01515">
    <property type="entry name" value="PTA_PTB"/>
    <property type="match status" value="1"/>
</dbReference>
<dbReference type="InterPro" id="IPR002505">
    <property type="entry name" value="PTA_PTB"/>
</dbReference>
<comment type="domain">
    <text evidence="12">The N-terminal region seems to be important for proper quaternary structure. The C-terminal region contains the substrate-binding site.</text>
</comment>
<dbReference type="OrthoDB" id="9808984at2"/>
<dbReference type="NCBIfam" id="TIGR00651">
    <property type="entry name" value="pta"/>
    <property type="match status" value="1"/>
</dbReference>
<evidence type="ECO:0000313" key="16">
    <source>
        <dbReference type="Proteomes" id="UP000232638"/>
    </source>
</evidence>
<evidence type="ECO:0000256" key="6">
    <source>
        <dbReference type="ARBA" id="ARBA00012707"/>
    </source>
</evidence>
<dbReference type="UniPathway" id="UPA00340">
    <property type="reaction ID" value="UER00459"/>
</dbReference>
<dbReference type="InterPro" id="IPR004614">
    <property type="entry name" value="P_AcTrfase"/>
</dbReference>
<dbReference type="Proteomes" id="UP000232638">
    <property type="component" value="Chromosome"/>
</dbReference>
<dbReference type="InterPro" id="IPR016475">
    <property type="entry name" value="P-Actrans_bac"/>
</dbReference>
<comment type="subcellular location">
    <subcellularLocation>
        <location evidence="1 12">Cytoplasm</location>
    </subcellularLocation>
</comment>
<dbReference type="InterPro" id="IPR010766">
    <property type="entry name" value="DRTGG"/>
</dbReference>
<dbReference type="PANTHER" id="PTHR43356:SF3">
    <property type="entry name" value="PHOSPHATE ACETYLTRANSFERASE"/>
    <property type="match status" value="1"/>
</dbReference>
<accession>A0A2K8U886</accession>
<keyword evidence="10 12" id="KW-0012">Acyltransferase</keyword>
<dbReference type="InterPro" id="IPR028979">
    <property type="entry name" value="Ser_kin/Pase_Hpr-like_N_sf"/>
</dbReference>
<evidence type="ECO:0000259" key="13">
    <source>
        <dbReference type="Pfam" id="PF01515"/>
    </source>
</evidence>
<dbReference type="InterPro" id="IPR050500">
    <property type="entry name" value="Phos_Acetyltrans/Butyryltrans"/>
</dbReference>
<dbReference type="InterPro" id="IPR042113">
    <property type="entry name" value="P_AcTrfase_dom1"/>
</dbReference>
<feature type="domain" description="DRTGG" evidence="14">
    <location>
        <begin position="212"/>
        <end position="326"/>
    </location>
</feature>
<comment type="pathway">
    <text evidence="2 12">Metabolic intermediate biosynthesis; acetyl-CoA biosynthesis; acetyl-CoA from acetate: step 2/2.</text>
</comment>
<dbReference type="InterPro" id="IPR042112">
    <property type="entry name" value="P_AcTrfase_dom2"/>
</dbReference>
<gene>
    <name evidence="15" type="ORF">THSYN_13145</name>
</gene>
<dbReference type="PANTHER" id="PTHR43356">
    <property type="entry name" value="PHOSPHATE ACETYLTRANSFERASE"/>
    <property type="match status" value="1"/>
</dbReference>
<comment type="subunit">
    <text evidence="5">Homohexamer.</text>
</comment>
<dbReference type="Gene3D" id="3.40.50.10750">
    <property type="entry name" value="Isocitrate/Isopropylmalate dehydrogenase-like"/>
    <property type="match status" value="1"/>
</dbReference>
<evidence type="ECO:0000256" key="1">
    <source>
        <dbReference type="ARBA" id="ARBA00004496"/>
    </source>
</evidence>
<name>A0A2K8U886_9GAMM</name>
<dbReference type="Gene3D" id="3.40.50.10950">
    <property type="match status" value="1"/>
</dbReference>
<dbReference type="Pfam" id="PF13500">
    <property type="entry name" value="AAA_26"/>
    <property type="match status" value="1"/>
</dbReference>
<evidence type="ECO:0000256" key="3">
    <source>
        <dbReference type="ARBA" id="ARBA00008756"/>
    </source>
</evidence>
<proteinExistence type="inferred from homology"/>
<evidence type="ECO:0000256" key="11">
    <source>
        <dbReference type="ARBA" id="ARBA00031108"/>
    </source>
</evidence>
<dbReference type="EMBL" id="CP020370">
    <property type="protein sequence ID" value="AUB81812.1"/>
    <property type="molecule type" value="Genomic_DNA"/>
</dbReference>
<keyword evidence="16" id="KW-1185">Reference proteome</keyword>
<evidence type="ECO:0000256" key="12">
    <source>
        <dbReference type="PIRNR" id="PIRNR006107"/>
    </source>
</evidence>
<dbReference type="Gene3D" id="3.40.50.300">
    <property type="entry name" value="P-loop containing nucleotide triphosphate hydrolases"/>
    <property type="match status" value="1"/>
</dbReference>
<dbReference type="CDD" id="cd03109">
    <property type="entry name" value="DTBS"/>
    <property type="match status" value="1"/>
</dbReference>
<comment type="similarity">
    <text evidence="3 12">In the C-terminal section; belongs to the phosphate acetyltransferase and butyryltransferase family.</text>
</comment>
<evidence type="ECO:0000313" key="15">
    <source>
        <dbReference type="EMBL" id="AUB81812.1"/>
    </source>
</evidence>
<dbReference type="GO" id="GO:0005737">
    <property type="term" value="C:cytoplasm"/>
    <property type="evidence" value="ECO:0007669"/>
    <property type="project" value="UniProtKB-SubCell"/>
</dbReference>
<organism evidence="15 16">
    <name type="scientific">Candidatus Thiodictyon syntrophicum</name>
    <dbReference type="NCBI Taxonomy" id="1166950"/>
    <lineage>
        <taxon>Bacteria</taxon>
        <taxon>Pseudomonadati</taxon>
        <taxon>Pseudomonadota</taxon>
        <taxon>Gammaproteobacteria</taxon>
        <taxon>Chromatiales</taxon>
        <taxon>Chromatiaceae</taxon>
        <taxon>Thiodictyon</taxon>
    </lineage>
</organism>
<protein>
    <recommendedName>
        <fullName evidence="7 12">Phosphate acetyltransferase</fullName>
        <ecNumber evidence="6 12">2.3.1.8</ecNumber>
    </recommendedName>
    <alternativeName>
        <fullName evidence="11 12">Phosphotransacetylase</fullName>
    </alternativeName>
</protein>
<evidence type="ECO:0000256" key="8">
    <source>
        <dbReference type="ARBA" id="ARBA00022490"/>
    </source>
</evidence>
<dbReference type="RefSeq" id="WP_100919568.1">
    <property type="nucleotide sequence ID" value="NZ_CP020370.1"/>
</dbReference>
<evidence type="ECO:0000256" key="5">
    <source>
        <dbReference type="ARBA" id="ARBA00011643"/>
    </source>
</evidence>
<dbReference type="GO" id="GO:0006085">
    <property type="term" value="P:acetyl-CoA biosynthetic process"/>
    <property type="evidence" value="ECO:0007669"/>
    <property type="project" value="UniProtKB-UniPathway"/>
</dbReference>
<evidence type="ECO:0000256" key="7">
    <source>
        <dbReference type="ARBA" id="ARBA00021528"/>
    </source>
</evidence>
<comment type="similarity">
    <text evidence="4 12">In the N-terminal section; belongs to the CobB/CobQ family.</text>
</comment>
<comment type="function">
    <text evidence="12">Involved in acetate metabolism.</text>
</comment>
<keyword evidence="8 12" id="KW-0963">Cytoplasm</keyword>
<dbReference type="KEGG" id="tsy:THSYN_13145"/>